<dbReference type="InterPro" id="IPR039883">
    <property type="entry name" value="Fcf2/DNTTIP2"/>
</dbReference>
<protein>
    <recommendedName>
        <fullName evidence="4">Fcf2 pre-rRNA processing C-terminal domain-containing protein</fullName>
    </recommendedName>
</protein>
<dbReference type="OrthoDB" id="427886at2759"/>
<evidence type="ECO:0000256" key="1">
    <source>
        <dbReference type="ARBA" id="ARBA00004604"/>
    </source>
</evidence>
<organism evidence="5 6">
    <name type="scientific">Cytospora schulzeri</name>
    <dbReference type="NCBI Taxonomy" id="448051"/>
    <lineage>
        <taxon>Eukaryota</taxon>
        <taxon>Fungi</taxon>
        <taxon>Dikarya</taxon>
        <taxon>Ascomycota</taxon>
        <taxon>Pezizomycotina</taxon>
        <taxon>Sordariomycetes</taxon>
        <taxon>Sordariomycetidae</taxon>
        <taxon>Diaporthales</taxon>
        <taxon>Cytosporaceae</taxon>
        <taxon>Cytospora</taxon>
    </lineage>
</organism>
<proteinExistence type="predicted"/>
<dbReference type="PANTHER" id="PTHR21686">
    <property type="entry name" value="DEOXYNUCLEOTIDYLTRANSFERASE TERMINAL-INTERACTING PROTEIN 2"/>
    <property type="match status" value="1"/>
</dbReference>
<reference evidence="5 6" key="1">
    <citation type="submission" date="2015-09" db="EMBL/GenBank/DDBJ databases">
        <title>Host preference determinants of Valsa canker pathogens revealed by comparative genomics.</title>
        <authorList>
            <person name="Yin Z."/>
            <person name="Huang L."/>
        </authorList>
    </citation>
    <scope>NUCLEOTIDE SEQUENCE [LARGE SCALE GENOMIC DNA]</scope>
    <source>
        <strain evidence="5 6">03-1</strain>
    </source>
</reference>
<dbReference type="STRING" id="356882.A0A423X942"/>
<feature type="compositionally biased region" description="Low complexity" evidence="3">
    <location>
        <begin position="41"/>
        <end position="54"/>
    </location>
</feature>
<sequence>MAATFSDQDIDRLLSAAEASLAEKASSQAVAIKSKQQSLVAPAKAPAFAPAADGKAGKEKKTEKKEELTLRVPQLKIKDKKAVPDNAGAAWNNMPRTRIEDPKVKREFQLLRLRGVLDPKKHFKKDTRKDPFPQYSQMGTLIEAPLDYHSGRVPRRERKRTLVEEVLSTGAKDDKFKTRYEKIQEKKTSGKKAHYKKVMARRQKG</sequence>
<feature type="compositionally biased region" description="Basic and acidic residues" evidence="3">
    <location>
        <begin position="55"/>
        <end position="67"/>
    </location>
</feature>
<feature type="domain" description="Fcf2 pre-rRNA processing C-terminal" evidence="4">
    <location>
        <begin position="85"/>
        <end position="177"/>
    </location>
</feature>
<evidence type="ECO:0000256" key="3">
    <source>
        <dbReference type="SAM" id="MobiDB-lite"/>
    </source>
</evidence>
<gene>
    <name evidence="5" type="ORF">VMCG_00614</name>
</gene>
<evidence type="ECO:0000313" key="6">
    <source>
        <dbReference type="Proteomes" id="UP000283895"/>
    </source>
</evidence>
<feature type="region of interest" description="Disordered" evidence="3">
    <location>
        <begin position="35"/>
        <end position="67"/>
    </location>
</feature>
<evidence type="ECO:0000259" key="4">
    <source>
        <dbReference type="Pfam" id="PF08698"/>
    </source>
</evidence>
<dbReference type="EMBL" id="LKEA01000001">
    <property type="protein sequence ID" value="ROW12343.1"/>
    <property type="molecule type" value="Genomic_DNA"/>
</dbReference>
<dbReference type="PANTHER" id="PTHR21686:SF12">
    <property type="entry name" value="DEOXYNUCLEOTIDYLTRANSFERASE TERMINAL-INTERACTING PROTEIN 2"/>
    <property type="match status" value="1"/>
</dbReference>
<dbReference type="Pfam" id="PF08698">
    <property type="entry name" value="Fcf2"/>
    <property type="match status" value="1"/>
</dbReference>
<dbReference type="Proteomes" id="UP000283895">
    <property type="component" value="Unassembled WGS sequence"/>
</dbReference>
<keyword evidence="6" id="KW-1185">Reference proteome</keyword>
<dbReference type="GO" id="GO:0005730">
    <property type="term" value="C:nucleolus"/>
    <property type="evidence" value="ECO:0007669"/>
    <property type="project" value="UniProtKB-SubCell"/>
</dbReference>
<name>A0A423X942_9PEZI</name>
<comment type="subcellular location">
    <subcellularLocation>
        <location evidence="1">Nucleus</location>
        <location evidence="1">Nucleolus</location>
    </subcellularLocation>
</comment>
<accession>A0A423X942</accession>
<dbReference type="GO" id="GO:0003723">
    <property type="term" value="F:RNA binding"/>
    <property type="evidence" value="ECO:0007669"/>
    <property type="project" value="TreeGrafter"/>
</dbReference>
<keyword evidence="2" id="KW-0539">Nucleus</keyword>
<evidence type="ECO:0000256" key="2">
    <source>
        <dbReference type="ARBA" id="ARBA00023242"/>
    </source>
</evidence>
<feature type="compositionally biased region" description="Basic residues" evidence="3">
    <location>
        <begin position="189"/>
        <end position="205"/>
    </location>
</feature>
<dbReference type="GO" id="GO:0006396">
    <property type="term" value="P:RNA processing"/>
    <property type="evidence" value="ECO:0007669"/>
    <property type="project" value="TreeGrafter"/>
</dbReference>
<comment type="caution">
    <text evidence="5">The sequence shown here is derived from an EMBL/GenBank/DDBJ whole genome shotgun (WGS) entry which is preliminary data.</text>
</comment>
<evidence type="ECO:0000313" key="5">
    <source>
        <dbReference type="EMBL" id="ROW12343.1"/>
    </source>
</evidence>
<dbReference type="InterPro" id="IPR014810">
    <property type="entry name" value="Fcf2_C"/>
</dbReference>
<dbReference type="AlphaFoldDB" id="A0A423X942"/>
<feature type="region of interest" description="Disordered" evidence="3">
    <location>
        <begin position="183"/>
        <end position="205"/>
    </location>
</feature>